<reference evidence="3 4" key="1">
    <citation type="submission" date="2016-05" db="EMBL/GenBank/DDBJ databases">
        <authorList>
            <person name="Naeem Raeece"/>
        </authorList>
    </citation>
    <scope>NUCLEOTIDE SEQUENCE [LARGE SCALE GENOMIC DNA]</scope>
</reference>
<dbReference type="Proteomes" id="UP000078555">
    <property type="component" value="Unassembled WGS sequence"/>
</dbReference>
<dbReference type="AlphaFoldDB" id="A0A1A8YIB1"/>
<gene>
    <name evidence="1" type="ORF">POVWA1_003160</name>
    <name evidence="2" type="ORF">POVWA2_003350</name>
</gene>
<evidence type="ECO:0000313" key="1">
    <source>
        <dbReference type="EMBL" id="SBT30647.1"/>
    </source>
</evidence>
<name>A0A1A8YIB1_PLAOA</name>
<dbReference type="EMBL" id="FLRE01000014">
    <property type="protein sequence ID" value="SBT31283.1"/>
    <property type="molecule type" value="Genomic_DNA"/>
</dbReference>
<dbReference type="EMBL" id="FLRD01000008">
    <property type="protein sequence ID" value="SBT30647.1"/>
    <property type="molecule type" value="Genomic_DNA"/>
</dbReference>
<evidence type="ECO:0000313" key="2">
    <source>
        <dbReference type="EMBL" id="SBT31283.1"/>
    </source>
</evidence>
<organism evidence="2 3">
    <name type="scientific">Plasmodium ovale wallikeri</name>
    <dbReference type="NCBI Taxonomy" id="864142"/>
    <lineage>
        <taxon>Eukaryota</taxon>
        <taxon>Sar</taxon>
        <taxon>Alveolata</taxon>
        <taxon>Apicomplexa</taxon>
        <taxon>Aconoidasida</taxon>
        <taxon>Haemosporida</taxon>
        <taxon>Plasmodiidae</taxon>
        <taxon>Plasmodium</taxon>
        <taxon>Plasmodium (Plasmodium)</taxon>
    </lineage>
</organism>
<evidence type="ECO:0000313" key="4">
    <source>
        <dbReference type="Proteomes" id="UP000078555"/>
    </source>
</evidence>
<reference evidence="2" key="2">
    <citation type="submission" date="2016-05" db="EMBL/GenBank/DDBJ databases">
        <authorList>
            <person name="Lavstsen T."/>
            <person name="Jespersen J.S."/>
        </authorList>
    </citation>
    <scope>NUCLEOTIDE SEQUENCE [LARGE SCALE GENOMIC DNA]</scope>
</reference>
<keyword evidence="4" id="KW-1185">Reference proteome</keyword>
<protein>
    <submittedName>
        <fullName evidence="2">Uncharacterized protein</fullName>
    </submittedName>
</protein>
<accession>A0A1A8YIB1</accession>
<evidence type="ECO:0000313" key="3">
    <source>
        <dbReference type="Proteomes" id="UP000078550"/>
    </source>
</evidence>
<dbReference type="Proteomes" id="UP000078550">
    <property type="component" value="Unassembled WGS sequence"/>
</dbReference>
<proteinExistence type="predicted"/>
<sequence length="85" mass="9823">MDGEVKRGRLQYMYKCNSHQVGIFVPTLCLSLQNRSYAGNTQCKQERRGYSLSFSYKCSMCSSDYTMCKQRSSKGERDTNCITYT</sequence>